<dbReference type="Proteomes" id="UP000652761">
    <property type="component" value="Unassembled WGS sequence"/>
</dbReference>
<sequence>MLPSECDIAPVAFSMRHSPCRITSQKATQGQSGVPEILLPGTSPKREKHYTVREGSMLIMLGS</sequence>
<name>A0A843UK34_COLES</name>
<evidence type="ECO:0000256" key="1">
    <source>
        <dbReference type="SAM" id="MobiDB-lite"/>
    </source>
</evidence>
<protein>
    <submittedName>
        <fullName evidence="2">Uncharacterized protein</fullName>
    </submittedName>
</protein>
<accession>A0A843UK34</accession>
<dbReference type="AlphaFoldDB" id="A0A843UK34"/>
<comment type="caution">
    <text evidence="2">The sequence shown here is derived from an EMBL/GenBank/DDBJ whole genome shotgun (WGS) entry which is preliminary data.</text>
</comment>
<evidence type="ECO:0000313" key="3">
    <source>
        <dbReference type="Proteomes" id="UP000652761"/>
    </source>
</evidence>
<dbReference type="EMBL" id="NMUH01000722">
    <property type="protein sequence ID" value="MQL83845.1"/>
    <property type="molecule type" value="Genomic_DNA"/>
</dbReference>
<gene>
    <name evidence="2" type="ORF">Taro_016337</name>
</gene>
<feature type="region of interest" description="Disordered" evidence="1">
    <location>
        <begin position="24"/>
        <end position="45"/>
    </location>
</feature>
<keyword evidence="3" id="KW-1185">Reference proteome</keyword>
<proteinExistence type="predicted"/>
<organism evidence="2 3">
    <name type="scientific">Colocasia esculenta</name>
    <name type="common">Wild taro</name>
    <name type="synonym">Arum esculentum</name>
    <dbReference type="NCBI Taxonomy" id="4460"/>
    <lineage>
        <taxon>Eukaryota</taxon>
        <taxon>Viridiplantae</taxon>
        <taxon>Streptophyta</taxon>
        <taxon>Embryophyta</taxon>
        <taxon>Tracheophyta</taxon>
        <taxon>Spermatophyta</taxon>
        <taxon>Magnoliopsida</taxon>
        <taxon>Liliopsida</taxon>
        <taxon>Araceae</taxon>
        <taxon>Aroideae</taxon>
        <taxon>Colocasieae</taxon>
        <taxon>Colocasia</taxon>
    </lineage>
</organism>
<evidence type="ECO:0000313" key="2">
    <source>
        <dbReference type="EMBL" id="MQL83845.1"/>
    </source>
</evidence>
<reference evidence="2" key="1">
    <citation type="submission" date="2017-07" db="EMBL/GenBank/DDBJ databases">
        <title>Taro Niue Genome Assembly and Annotation.</title>
        <authorList>
            <person name="Atibalentja N."/>
            <person name="Keating K."/>
            <person name="Fields C.J."/>
        </authorList>
    </citation>
    <scope>NUCLEOTIDE SEQUENCE</scope>
    <source>
        <strain evidence="2">Niue_2</strain>
        <tissue evidence="2">Leaf</tissue>
    </source>
</reference>